<organism evidence="13 14">
    <name type="scientific">Coprococcus eutactus</name>
    <dbReference type="NCBI Taxonomy" id="33043"/>
    <lineage>
        <taxon>Bacteria</taxon>
        <taxon>Bacillati</taxon>
        <taxon>Bacillota</taxon>
        <taxon>Clostridia</taxon>
        <taxon>Lachnospirales</taxon>
        <taxon>Lachnospiraceae</taxon>
        <taxon>Coprococcus</taxon>
    </lineage>
</organism>
<proteinExistence type="inferred from homology"/>
<keyword evidence="9" id="KW-0131">Cell cycle</keyword>
<feature type="domain" description="FtsX extracellular" evidence="12">
    <location>
        <begin position="59"/>
        <end position="155"/>
    </location>
</feature>
<keyword evidence="7 10" id="KW-1133">Transmembrane helix</keyword>
<reference evidence="13 14" key="1">
    <citation type="submission" date="2018-08" db="EMBL/GenBank/DDBJ databases">
        <title>A genome reference for cultivated species of the human gut microbiota.</title>
        <authorList>
            <person name="Zou Y."/>
            <person name="Xue W."/>
            <person name="Luo G."/>
        </authorList>
    </citation>
    <scope>NUCLEOTIDE SEQUENCE [LARGE SCALE GENOMIC DNA]</scope>
    <source>
        <strain evidence="13 14">AF22-21</strain>
    </source>
</reference>
<keyword evidence="5" id="KW-0132">Cell division</keyword>
<dbReference type="PANTHER" id="PTHR47755:SF1">
    <property type="entry name" value="CELL DIVISION PROTEIN FTSX"/>
    <property type="match status" value="1"/>
</dbReference>
<evidence type="ECO:0000313" key="13">
    <source>
        <dbReference type="EMBL" id="RGS33995.1"/>
    </source>
</evidence>
<dbReference type="GO" id="GO:0005886">
    <property type="term" value="C:plasma membrane"/>
    <property type="evidence" value="ECO:0007669"/>
    <property type="project" value="UniProtKB-SubCell"/>
</dbReference>
<dbReference type="Proteomes" id="UP000283295">
    <property type="component" value="Unassembled WGS sequence"/>
</dbReference>
<gene>
    <name evidence="13" type="ORF">DWX94_14695</name>
</gene>
<comment type="similarity">
    <text evidence="2">Belongs to the ABC-4 integral membrane protein family. FtsX subfamily.</text>
</comment>
<dbReference type="PANTHER" id="PTHR47755">
    <property type="entry name" value="CELL DIVISION PROTEIN FTSX"/>
    <property type="match status" value="1"/>
</dbReference>
<accession>A0A3R5ZYK5</accession>
<evidence type="ECO:0000256" key="5">
    <source>
        <dbReference type="ARBA" id="ARBA00022618"/>
    </source>
</evidence>
<evidence type="ECO:0000256" key="9">
    <source>
        <dbReference type="ARBA" id="ARBA00023306"/>
    </source>
</evidence>
<evidence type="ECO:0000256" key="2">
    <source>
        <dbReference type="ARBA" id="ARBA00007379"/>
    </source>
</evidence>
<keyword evidence="4" id="KW-1003">Cell membrane</keyword>
<dbReference type="PIRSF" id="PIRSF003097">
    <property type="entry name" value="FtsX"/>
    <property type="match status" value="1"/>
</dbReference>
<feature type="domain" description="ABC3 transporter permease C-terminal" evidence="11">
    <location>
        <begin position="179"/>
        <end position="293"/>
    </location>
</feature>
<evidence type="ECO:0000256" key="10">
    <source>
        <dbReference type="SAM" id="Phobius"/>
    </source>
</evidence>
<feature type="transmembrane region" description="Helical" evidence="10">
    <location>
        <begin position="174"/>
        <end position="201"/>
    </location>
</feature>
<feature type="transmembrane region" description="Helical" evidence="10">
    <location>
        <begin position="21"/>
        <end position="45"/>
    </location>
</feature>
<dbReference type="InterPro" id="IPR003838">
    <property type="entry name" value="ABC3_permease_C"/>
</dbReference>
<evidence type="ECO:0000256" key="4">
    <source>
        <dbReference type="ARBA" id="ARBA00022475"/>
    </source>
</evidence>
<dbReference type="AlphaFoldDB" id="A0A3R5ZYK5"/>
<evidence type="ECO:0000313" key="14">
    <source>
        <dbReference type="Proteomes" id="UP000283295"/>
    </source>
</evidence>
<dbReference type="RefSeq" id="WP_147335350.1">
    <property type="nucleotide sequence ID" value="NZ_CABIWG010000008.1"/>
</dbReference>
<evidence type="ECO:0000256" key="1">
    <source>
        <dbReference type="ARBA" id="ARBA00004651"/>
    </source>
</evidence>
<name>A0A3R5ZYK5_9FIRM</name>
<dbReference type="GeneID" id="92833158"/>
<comment type="subcellular location">
    <subcellularLocation>
        <location evidence="1">Cell membrane</location>
        <topology evidence="1">Multi-pass membrane protein</topology>
    </subcellularLocation>
</comment>
<dbReference type="Gene3D" id="3.30.70.3040">
    <property type="match status" value="1"/>
</dbReference>
<feature type="non-terminal residue" evidence="13">
    <location>
        <position position="302"/>
    </location>
</feature>
<feature type="transmembrane region" description="Helical" evidence="10">
    <location>
        <begin position="222"/>
        <end position="246"/>
    </location>
</feature>
<dbReference type="OrthoDB" id="9812531at2"/>
<dbReference type="GO" id="GO:0051301">
    <property type="term" value="P:cell division"/>
    <property type="evidence" value="ECO:0007669"/>
    <property type="project" value="UniProtKB-KW"/>
</dbReference>
<dbReference type="Pfam" id="PF02687">
    <property type="entry name" value="FtsX"/>
    <property type="match status" value="1"/>
</dbReference>
<sequence length="302" mass="33100">MKISTFFYILRQGFANIRRNILFSLASIGTIISCLFLFGIIYAVVVNFQSGMQELESTVTISVFFDEDTSDETIQLIGEQIRTLDYVNTMDFVSADQAWDNFVKQNYDNPQAAKDAFGDDNPLKNAASYEVTLKDVSKQPEFVAFAQGLSGVRKVKSSDVTADSITTLSSLVGYASIGIVVILMLVSIFLISNTITIGITVRKEEIGIMKLIGATNVFVRAPFIIEGVIIGAVGSAIPLVLLYYMYDKILTYVAGRFQVVTTLFAFVSQKELFSTMVPVGLVLGIGVGLVGSILTTRKHLRV</sequence>
<protein>
    <recommendedName>
        <fullName evidence="3">Cell division protein FtsX</fullName>
    </recommendedName>
</protein>
<dbReference type="Pfam" id="PF18075">
    <property type="entry name" value="FtsX_ECD"/>
    <property type="match status" value="1"/>
</dbReference>
<comment type="caution">
    <text evidence="13">The sequence shown here is derived from an EMBL/GenBank/DDBJ whole genome shotgun (WGS) entry which is preliminary data.</text>
</comment>
<dbReference type="InterPro" id="IPR040690">
    <property type="entry name" value="FtsX_ECD"/>
</dbReference>
<dbReference type="InterPro" id="IPR058204">
    <property type="entry name" value="FtsX_firmicutes-type"/>
</dbReference>
<dbReference type="PROSITE" id="PS51257">
    <property type="entry name" value="PROKAR_LIPOPROTEIN"/>
    <property type="match status" value="1"/>
</dbReference>
<evidence type="ECO:0000256" key="6">
    <source>
        <dbReference type="ARBA" id="ARBA00022692"/>
    </source>
</evidence>
<keyword evidence="8 10" id="KW-0472">Membrane</keyword>
<keyword evidence="6 10" id="KW-0812">Transmembrane</keyword>
<evidence type="ECO:0000256" key="8">
    <source>
        <dbReference type="ARBA" id="ARBA00023136"/>
    </source>
</evidence>
<evidence type="ECO:0000256" key="7">
    <source>
        <dbReference type="ARBA" id="ARBA00022989"/>
    </source>
</evidence>
<evidence type="ECO:0000259" key="11">
    <source>
        <dbReference type="Pfam" id="PF02687"/>
    </source>
</evidence>
<dbReference type="EMBL" id="QRVK01000105">
    <property type="protein sequence ID" value="RGS33995.1"/>
    <property type="molecule type" value="Genomic_DNA"/>
</dbReference>
<evidence type="ECO:0000259" key="12">
    <source>
        <dbReference type="Pfam" id="PF18075"/>
    </source>
</evidence>
<feature type="transmembrane region" description="Helical" evidence="10">
    <location>
        <begin position="272"/>
        <end position="294"/>
    </location>
</feature>
<dbReference type="NCBIfam" id="NF038347">
    <property type="entry name" value="FtsX_Gpos"/>
    <property type="match status" value="1"/>
</dbReference>
<evidence type="ECO:0000256" key="3">
    <source>
        <dbReference type="ARBA" id="ARBA00021907"/>
    </source>
</evidence>
<dbReference type="InterPro" id="IPR004513">
    <property type="entry name" value="FtsX"/>
</dbReference>